<dbReference type="Proteomes" id="UP000814033">
    <property type="component" value="Unassembled WGS sequence"/>
</dbReference>
<proteinExistence type="predicted"/>
<accession>A0ACB8RU61</accession>
<protein>
    <submittedName>
        <fullName evidence="1">Uncharacterized protein</fullName>
    </submittedName>
</protein>
<organism evidence="1 2">
    <name type="scientific">Auriscalpium vulgare</name>
    <dbReference type="NCBI Taxonomy" id="40419"/>
    <lineage>
        <taxon>Eukaryota</taxon>
        <taxon>Fungi</taxon>
        <taxon>Dikarya</taxon>
        <taxon>Basidiomycota</taxon>
        <taxon>Agaricomycotina</taxon>
        <taxon>Agaricomycetes</taxon>
        <taxon>Russulales</taxon>
        <taxon>Auriscalpiaceae</taxon>
        <taxon>Auriscalpium</taxon>
    </lineage>
</organism>
<reference evidence="1" key="2">
    <citation type="journal article" date="2022" name="New Phytol.">
        <title>Evolutionary transition to the ectomycorrhizal habit in the genomes of a hyperdiverse lineage of mushroom-forming fungi.</title>
        <authorList>
            <person name="Looney B."/>
            <person name="Miyauchi S."/>
            <person name="Morin E."/>
            <person name="Drula E."/>
            <person name="Courty P.E."/>
            <person name="Kohler A."/>
            <person name="Kuo A."/>
            <person name="LaButti K."/>
            <person name="Pangilinan J."/>
            <person name="Lipzen A."/>
            <person name="Riley R."/>
            <person name="Andreopoulos W."/>
            <person name="He G."/>
            <person name="Johnson J."/>
            <person name="Nolan M."/>
            <person name="Tritt A."/>
            <person name="Barry K.W."/>
            <person name="Grigoriev I.V."/>
            <person name="Nagy L.G."/>
            <person name="Hibbett D."/>
            <person name="Henrissat B."/>
            <person name="Matheny P.B."/>
            <person name="Labbe J."/>
            <person name="Martin F.M."/>
        </authorList>
    </citation>
    <scope>NUCLEOTIDE SEQUENCE</scope>
    <source>
        <strain evidence="1">FP105234-sp</strain>
    </source>
</reference>
<name>A0ACB8RU61_9AGAM</name>
<comment type="caution">
    <text evidence="1">The sequence shown here is derived from an EMBL/GenBank/DDBJ whole genome shotgun (WGS) entry which is preliminary data.</text>
</comment>
<keyword evidence="2" id="KW-1185">Reference proteome</keyword>
<evidence type="ECO:0000313" key="1">
    <source>
        <dbReference type="EMBL" id="KAI0047332.1"/>
    </source>
</evidence>
<reference evidence="1" key="1">
    <citation type="submission" date="2021-02" db="EMBL/GenBank/DDBJ databases">
        <authorList>
            <consortium name="DOE Joint Genome Institute"/>
            <person name="Ahrendt S."/>
            <person name="Looney B.P."/>
            <person name="Miyauchi S."/>
            <person name="Morin E."/>
            <person name="Drula E."/>
            <person name="Courty P.E."/>
            <person name="Chicoki N."/>
            <person name="Fauchery L."/>
            <person name="Kohler A."/>
            <person name="Kuo A."/>
            <person name="Labutti K."/>
            <person name="Pangilinan J."/>
            <person name="Lipzen A."/>
            <person name="Riley R."/>
            <person name="Andreopoulos W."/>
            <person name="He G."/>
            <person name="Johnson J."/>
            <person name="Barry K.W."/>
            <person name="Grigoriev I.V."/>
            <person name="Nagy L."/>
            <person name="Hibbett D."/>
            <person name="Henrissat B."/>
            <person name="Matheny P.B."/>
            <person name="Labbe J."/>
            <person name="Martin F."/>
        </authorList>
    </citation>
    <scope>NUCLEOTIDE SEQUENCE</scope>
    <source>
        <strain evidence="1">FP105234-sp</strain>
    </source>
</reference>
<sequence>MWGGGTLAPPLGTPEYRSPVSNMAQGASWRRTSLLHGQTVAEQRMRWAFAVWFSGASGDELVTRRRRRARGLSRRPRSYHQGERGVIDVAAGQETKNSLRLPRRDLLVLHGKLEASHVHAIVAHFRIYYGVGLAARQTGRDEAVPRWGRNSKAPRLQDQLESSKRPTRPRSRLAHHLKSRNNGSQRRVKTFRLGCGRSACTARDPATTKHPATASRALHPYRRGYKASTHCDSLI</sequence>
<gene>
    <name evidence="1" type="ORF">FA95DRAFT_1230952</name>
</gene>
<evidence type="ECO:0000313" key="2">
    <source>
        <dbReference type="Proteomes" id="UP000814033"/>
    </source>
</evidence>
<dbReference type="EMBL" id="MU275906">
    <property type="protein sequence ID" value="KAI0047332.1"/>
    <property type="molecule type" value="Genomic_DNA"/>
</dbReference>